<accession>A0A413Z2G1</accession>
<name>A0A413Z2G1_9FIRM</name>
<gene>
    <name evidence="2" type="ORF">DW858_01310</name>
</gene>
<keyword evidence="1" id="KW-0812">Transmembrane</keyword>
<dbReference type="RefSeq" id="WP_118362308.1">
    <property type="nucleotide sequence ID" value="NZ_QSHM01000001.1"/>
</dbReference>
<feature type="transmembrane region" description="Helical" evidence="1">
    <location>
        <begin position="20"/>
        <end position="38"/>
    </location>
</feature>
<dbReference type="AlphaFoldDB" id="A0A413Z2G1"/>
<keyword evidence="1" id="KW-0472">Membrane</keyword>
<comment type="caution">
    <text evidence="2">The sequence shown here is derived from an EMBL/GenBank/DDBJ whole genome shotgun (WGS) entry which is preliminary data.</text>
</comment>
<evidence type="ECO:0000313" key="3">
    <source>
        <dbReference type="Proteomes" id="UP000285844"/>
    </source>
</evidence>
<keyword evidence="1" id="KW-1133">Transmembrane helix</keyword>
<dbReference type="Proteomes" id="UP000285844">
    <property type="component" value="Unassembled WGS sequence"/>
</dbReference>
<sequence length="231" mass="27092">MKGMMKNLMGNVMLNKRIKYFVCMLVFFALLFIGYKYFKAQSIIRDGEVLAGMVRIADQKYVYQAFMTTGKKKKIAEIDNWDVYEIDEDKSHTFLLLKSFTGEQYIVKENYQIPTAGKVNCVYVDGQRIEDKEILEAFNEILTTKYNDGTYYYISNNKEEQKRWKHFVLGYEDCPVGTDNSIYGIAKIDSKWVIVFNSDLGQKDENGYQAIYYEISPECGKIFEKSNIWKY</sequence>
<reference evidence="2 3" key="1">
    <citation type="submission" date="2018-08" db="EMBL/GenBank/DDBJ databases">
        <title>A genome reference for cultivated species of the human gut microbiota.</title>
        <authorList>
            <person name="Zou Y."/>
            <person name="Xue W."/>
            <person name="Luo G."/>
        </authorList>
    </citation>
    <scope>NUCLEOTIDE SEQUENCE [LARGE SCALE GENOMIC DNA]</scope>
    <source>
        <strain evidence="2 3">AM37-3BH</strain>
    </source>
</reference>
<organism evidence="2 3">
    <name type="scientific">Lachnospira eligens</name>
    <dbReference type="NCBI Taxonomy" id="39485"/>
    <lineage>
        <taxon>Bacteria</taxon>
        <taxon>Bacillati</taxon>
        <taxon>Bacillota</taxon>
        <taxon>Clostridia</taxon>
        <taxon>Lachnospirales</taxon>
        <taxon>Lachnospiraceae</taxon>
        <taxon>Lachnospira</taxon>
    </lineage>
</organism>
<evidence type="ECO:0000256" key="1">
    <source>
        <dbReference type="SAM" id="Phobius"/>
    </source>
</evidence>
<dbReference type="EMBL" id="QSHM01000001">
    <property type="protein sequence ID" value="RHC15505.1"/>
    <property type="molecule type" value="Genomic_DNA"/>
</dbReference>
<proteinExistence type="predicted"/>
<evidence type="ECO:0000313" key="2">
    <source>
        <dbReference type="EMBL" id="RHC15505.1"/>
    </source>
</evidence>
<protein>
    <submittedName>
        <fullName evidence="2">Uncharacterized protein</fullName>
    </submittedName>
</protein>